<reference evidence="3" key="1">
    <citation type="submission" date="2022-10" db="EMBL/GenBank/DDBJ databases">
        <title>Culturing micro-colonial fungi from biological soil crusts in the Mojave desert and describing Neophaeococcomyces mojavensis, and introducing the new genera and species Taxawa tesnikishii.</title>
        <authorList>
            <person name="Kurbessoian T."/>
            <person name="Stajich J.E."/>
        </authorList>
    </citation>
    <scope>NUCLEOTIDE SEQUENCE</scope>
    <source>
        <strain evidence="3">TK_41</strain>
    </source>
</reference>
<evidence type="ECO:0000256" key="1">
    <source>
        <dbReference type="SAM" id="MobiDB-lite"/>
    </source>
</evidence>
<dbReference type="EMBL" id="JAPDRK010000011">
    <property type="protein sequence ID" value="KAJ9607834.1"/>
    <property type="molecule type" value="Genomic_DNA"/>
</dbReference>
<sequence>MDCPHSIYDDPAIRNRYINHTVVNSTIPAVTTELFTSGTRNGTVANLLDIQFRAYNLANDWYVDNNATRAVGRLEVLPSMILNPGYYLVNGLVVDAFRGGIGIRNHTIPKGVALGATWTEDILWIIPETQCTNTNLSLHFSVNDGATSMAGDNGYLQDDGGFSDISPEVPQPPWNVGDQWKKVASTPQLKRSADILAWWNNQFVAQALNLTSSEKGAFYTEEFVTYGQLSSPGVIKISSMDGMFMDSLYYDKNSSAQMALANKFKDYGTGYYDDDRSVSGKPFMQCGYLYSIPEPQNLHLGQSWRPDPGSPWQQSLYTCASSVSATIKEVTFTTNGSTAFQALQVVKVQDKNYTAANLPLWGIEKVDPKKYQVWDVYKFWGLIDESVKGSPDVDVHKASKVYLPAAVRGPTLGNHMYDSFAAGGVFTAAWNSIYSLAAALGDVNEDKVPSYSGTSNYGLTLKWRQLVSQAAPGAETLLNLIWTDLITFTIVGTRTGFETMGDIQAATDDKNSDSLGVRPVHKHERSIRYGDIRYAIPAFVVGAFFLVTLVISLLMCCFQRRMWSALNHYMNQTSMGRAATQAMLHGAPDEISAYASTKVWSHQAKHIMLHVPPPPNKWNKKTSNVVEGGEPNTAQVSHRFTPVTKRHHPSDDSKRSRVAYTAVVEHSSADGSPAVERPEMRPLQQRTW</sequence>
<name>A0AA38X6U0_9EURO</name>
<feature type="transmembrane region" description="Helical" evidence="2">
    <location>
        <begin position="534"/>
        <end position="558"/>
    </location>
</feature>
<accession>A0AA38X6U0</accession>
<comment type="caution">
    <text evidence="3">The sequence shown here is derived from an EMBL/GenBank/DDBJ whole genome shotgun (WGS) entry which is preliminary data.</text>
</comment>
<proteinExistence type="predicted"/>
<evidence type="ECO:0000313" key="3">
    <source>
        <dbReference type="EMBL" id="KAJ9607834.1"/>
    </source>
</evidence>
<gene>
    <name evidence="3" type="ORF">H2200_007913</name>
</gene>
<organism evidence="3 4">
    <name type="scientific">Cladophialophora chaetospira</name>
    <dbReference type="NCBI Taxonomy" id="386627"/>
    <lineage>
        <taxon>Eukaryota</taxon>
        <taxon>Fungi</taxon>
        <taxon>Dikarya</taxon>
        <taxon>Ascomycota</taxon>
        <taxon>Pezizomycotina</taxon>
        <taxon>Eurotiomycetes</taxon>
        <taxon>Chaetothyriomycetidae</taxon>
        <taxon>Chaetothyriales</taxon>
        <taxon>Herpotrichiellaceae</taxon>
        <taxon>Cladophialophora</taxon>
    </lineage>
</organism>
<protein>
    <submittedName>
        <fullName evidence="3">Uncharacterized protein</fullName>
    </submittedName>
</protein>
<dbReference type="AlphaFoldDB" id="A0AA38X6U0"/>
<keyword evidence="2" id="KW-0812">Transmembrane</keyword>
<evidence type="ECO:0000313" key="4">
    <source>
        <dbReference type="Proteomes" id="UP001172673"/>
    </source>
</evidence>
<keyword evidence="2" id="KW-1133">Transmembrane helix</keyword>
<evidence type="ECO:0000256" key="2">
    <source>
        <dbReference type="SAM" id="Phobius"/>
    </source>
</evidence>
<feature type="region of interest" description="Disordered" evidence="1">
    <location>
        <begin position="630"/>
        <end position="688"/>
    </location>
</feature>
<dbReference type="Proteomes" id="UP001172673">
    <property type="component" value="Unassembled WGS sequence"/>
</dbReference>
<keyword evidence="4" id="KW-1185">Reference proteome</keyword>
<keyword evidence="2" id="KW-0472">Membrane</keyword>